<organism evidence="2 3">
    <name type="scientific">Nibribacter koreensis</name>
    <dbReference type="NCBI Taxonomy" id="1084519"/>
    <lineage>
        <taxon>Bacteria</taxon>
        <taxon>Pseudomonadati</taxon>
        <taxon>Bacteroidota</taxon>
        <taxon>Cytophagia</taxon>
        <taxon>Cytophagales</taxon>
        <taxon>Hymenobacteraceae</taxon>
        <taxon>Nibribacter</taxon>
    </lineage>
</organism>
<keyword evidence="3" id="KW-1185">Reference proteome</keyword>
<reference evidence="3" key="1">
    <citation type="journal article" date="2019" name="Int. J. Syst. Evol. Microbiol.">
        <title>The Global Catalogue of Microorganisms (GCM) 10K type strain sequencing project: providing services to taxonomists for standard genome sequencing and annotation.</title>
        <authorList>
            <consortium name="The Broad Institute Genomics Platform"/>
            <consortium name="The Broad Institute Genome Sequencing Center for Infectious Disease"/>
            <person name="Wu L."/>
            <person name="Ma J."/>
        </authorList>
    </citation>
    <scope>NUCLEOTIDE SEQUENCE [LARGE SCALE GENOMIC DNA]</scope>
    <source>
        <strain evidence="3">JCM 17917</strain>
    </source>
</reference>
<feature type="chain" id="PRO_5045671107" description="Haem-binding uptake Tiki superfamily ChaN domain-containing protein" evidence="1">
    <location>
        <begin position="19"/>
        <end position="274"/>
    </location>
</feature>
<evidence type="ECO:0000313" key="2">
    <source>
        <dbReference type="EMBL" id="GAA4302042.1"/>
    </source>
</evidence>
<gene>
    <name evidence="2" type="ORF">GCM10023183_13610</name>
</gene>
<accession>A0ABP8FFG1</accession>
<dbReference type="Proteomes" id="UP001501844">
    <property type="component" value="Unassembled WGS sequence"/>
</dbReference>
<keyword evidence="1" id="KW-0732">Signal</keyword>
<feature type="signal peptide" evidence="1">
    <location>
        <begin position="1"/>
        <end position="18"/>
    </location>
</feature>
<evidence type="ECO:0008006" key="4">
    <source>
        <dbReference type="Google" id="ProtNLM"/>
    </source>
</evidence>
<protein>
    <recommendedName>
        <fullName evidence="4">Haem-binding uptake Tiki superfamily ChaN domain-containing protein</fullName>
    </recommendedName>
</protein>
<dbReference type="PROSITE" id="PS51257">
    <property type="entry name" value="PROKAR_LIPOPROTEIN"/>
    <property type="match status" value="1"/>
</dbReference>
<evidence type="ECO:0000256" key="1">
    <source>
        <dbReference type="SAM" id="SignalP"/>
    </source>
</evidence>
<comment type="caution">
    <text evidence="2">The sequence shown here is derived from an EMBL/GenBank/DDBJ whole genome shotgun (WGS) entry which is preliminary data.</text>
</comment>
<sequence length="274" mass="31089">MKPISILLSFLLSSLLLASCHSSDYYPLASTYNPNDTYIPFQEYPKYAQHPRPYVVEAPQFVIFGASHTKDPKDAQITQIEAKWNALKPTVALIEGKPGFTPPSFIDPVKELGENGKVQDLARTHDVPVYSWDLSKEELAQQLATKFSAEQVALSLILNPYFSNLRFGKPESPEKYIEEFLERAEYVNQQDNFKTVADVDRVWKKHFSTGKDWRETSDEYGLPGYLADMMAVSNDLRNQKMIAVMKELLAKKEKVFAISGSSHAVCVEPAFRKK</sequence>
<proteinExistence type="predicted"/>
<dbReference type="RefSeq" id="WP_345163966.1">
    <property type="nucleotide sequence ID" value="NZ_BAABGX010000001.1"/>
</dbReference>
<evidence type="ECO:0000313" key="3">
    <source>
        <dbReference type="Proteomes" id="UP001501844"/>
    </source>
</evidence>
<name>A0ABP8FFG1_9BACT</name>
<dbReference type="EMBL" id="BAABGX010000001">
    <property type="protein sequence ID" value="GAA4302042.1"/>
    <property type="molecule type" value="Genomic_DNA"/>
</dbReference>